<feature type="compositionally biased region" description="Low complexity" evidence="1">
    <location>
        <begin position="38"/>
        <end position="112"/>
    </location>
</feature>
<evidence type="ECO:0000259" key="2">
    <source>
        <dbReference type="Pfam" id="PF26188"/>
    </source>
</evidence>
<feature type="domain" description="RNA-editing substrate-binding complex 6 protein" evidence="2">
    <location>
        <begin position="160"/>
        <end position="335"/>
    </location>
</feature>
<feature type="non-terminal residue" evidence="3">
    <location>
        <position position="540"/>
    </location>
</feature>
<proteinExistence type="predicted"/>
<dbReference type="OrthoDB" id="434495at2759"/>
<dbReference type="EMBL" id="CAJNNV010027877">
    <property type="protein sequence ID" value="CAE8622029.1"/>
    <property type="molecule type" value="Genomic_DNA"/>
</dbReference>
<feature type="region of interest" description="Disordered" evidence="1">
    <location>
        <begin position="36"/>
        <end position="116"/>
    </location>
</feature>
<evidence type="ECO:0000313" key="3">
    <source>
        <dbReference type="EMBL" id="CAE8622029.1"/>
    </source>
</evidence>
<dbReference type="InterPro" id="IPR058917">
    <property type="entry name" value="RESC6_dom"/>
</dbReference>
<gene>
    <name evidence="3" type="ORF">PGLA1383_LOCUS39545</name>
</gene>
<feature type="compositionally biased region" description="Acidic residues" evidence="1">
    <location>
        <begin position="509"/>
        <end position="518"/>
    </location>
</feature>
<accession>A0A813G554</accession>
<keyword evidence="4" id="KW-1185">Reference proteome</keyword>
<feature type="compositionally biased region" description="Basic and acidic residues" evidence="1">
    <location>
        <begin position="495"/>
        <end position="508"/>
    </location>
</feature>
<reference evidence="3" key="1">
    <citation type="submission" date="2021-02" db="EMBL/GenBank/DDBJ databases">
        <authorList>
            <person name="Dougan E. K."/>
            <person name="Rhodes N."/>
            <person name="Thang M."/>
            <person name="Chan C."/>
        </authorList>
    </citation>
    <scope>NUCLEOTIDE SEQUENCE</scope>
</reference>
<sequence>LLASHWLREPPCCRSGPVRLVTTSSTCVGHRSLGNAISSNSNNSNNNNDNSNNTHKNNSNNSNFNRLNNSSRSTNNHSSSQLCVSSSSSSSSNQVRCSSSSSIIPTGDRSSSTSMGPLSLAQEAWALTTGAGDERRNLDAEWEVFEARAVLRCSSLRGEEIVRLLHACTSAKRRPKRLLAKLAQEIPDKMPQFDAAGLCICLHAFAQMRSREDKLFAAVTRRLLQPSLRADLQAAHLTSLLYSHARALMSDKGLIRVASARLAQEADSLPTEDLATSLQAFATLRVQDVSFAASCSSAVARSVGSASLSSLCDAMGALARLSVPSGSLQRGLAKRIRQERPQDLDALSAAEVSRLLFGIGGSDGSDEACRLLASRLERRIGELDGPRALVQAVEALAKSLCHDEQQGGGAPKALSNKLVAHMVDFSVKDVAATAVACQRLMVQDGAVLESLARQGLRKGWRFKPQYAQAVLRACRDAGFRHPAVQELWEGVQKAREEEQAAGKPREPQDDAVDSDEESTPVAENLSKAAAGQEVVWPLAQ</sequence>
<feature type="region of interest" description="Disordered" evidence="1">
    <location>
        <begin position="495"/>
        <end position="528"/>
    </location>
</feature>
<protein>
    <recommendedName>
        <fullName evidence="2">RNA-editing substrate-binding complex 6 protein domain-containing protein</fullName>
    </recommendedName>
</protein>
<evidence type="ECO:0000313" key="4">
    <source>
        <dbReference type="Proteomes" id="UP000654075"/>
    </source>
</evidence>
<dbReference type="AlphaFoldDB" id="A0A813G554"/>
<feature type="non-terminal residue" evidence="3">
    <location>
        <position position="1"/>
    </location>
</feature>
<dbReference type="Pfam" id="PF26188">
    <property type="entry name" value="RESC6"/>
    <property type="match status" value="1"/>
</dbReference>
<dbReference type="Proteomes" id="UP000654075">
    <property type="component" value="Unassembled WGS sequence"/>
</dbReference>
<comment type="caution">
    <text evidence="3">The sequence shown here is derived from an EMBL/GenBank/DDBJ whole genome shotgun (WGS) entry which is preliminary data.</text>
</comment>
<name>A0A813G554_POLGL</name>
<evidence type="ECO:0000256" key="1">
    <source>
        <dbReference type="SAM" id="MobiDB-lite"/>
    </source>
</evidence>
<organism evidence="3 4">
    <name type="scientific">Polarella glacialis</name>
    <name type="common">Dinoflagellate</name>
    <dbReference type="NCBI Taxonomy" id="89957"/>
    <lineage>
        <taxon>Eukaryota</taxon>
        <taxon>Sar</taxon>
        <taxon>Alveolata</taxon>
        <taxon>Dinophyceae</taxon>
        <taxon>Suessiales</taxon>
        <taxon>Suessiaceae</taxon>
        <taxon>Polarella</taxon>
    </lineage>
</organism>